<dbReference type="PANTHER" id="PTHR34502">
    <property type="entry name" value="DUF6594 DOMAIN-CONTAINING PROTEIN-RELATED"/>
    <property type="match status" value="1"/>
</dbReference>
<reference evidence="3" key="1">
    <citation type="submission" date="2023-06" db="EMBL/GenBank/DDBJ databases">
        <title>Conoideocrella luteorostrata (Hypocreales: Clavicipitaceae), a potential biocontrol fungus for elongate hemlock scale in United States Christmas tree production areas.</title>
        <authorList>
            <person name="Barrett H."/>
            <person name="Lovett B."/>
            <person name="Macias A.M."/>
            <person name="Stajich J.E."/>
            <person name="Kasson M.T."/>
        </authorList>
    </citation>
    <scope>NUCLEOTIDE SEQUENCE</scope>
    <source>
        <strain evidence="3">ARSEF 14590</strain>
    </source>
</reference>
<accession>A0AAJ0CTW9</accession>
<keyword evidence="1" id="KW-0472">Membrane</keyword>
<dbReference type="Proteomes" id="UP001251528">
    <property type="component" value="Unassembled WGS sequence"/>
</dbReference>
<dbReference type="PANTHER" id="PTHR34502:SF4">
    <property type="entry name" value="DUF6594 DOMAIN-CONTAINING PROTEIN"/>
    <property type="match status" value="1"/>
</dbReference>
<evidence type="ECO:0000256" key="1">
    <source>
        <dbReference type="SAM" id="Phobius"/>
    </source>
</evidence>
<protein>
    <recommendedName>
        <fullName evidence="2">DUF6594 domain-containing protein</fullName>
    </recommendedName>
</protein>
<dbReference type="InterPro" id="IPR046529">
    <property type="entry name" value="DUF6594"/>
</dbReference>
<keyword evidence="1" id="KW-1133">Transmembrane helix</keyword>
<feature type="domain" description="DUF6594" evidence="2">
    <location>
        <begin position="10"/>
        <end position="176"/>
    </location>
</feature>
<evidence type="ECO:0000259" key="2">
    <source>
        <dbReference type="Pfam" id="PF20237"/>
    </source>
</evidence>
<evidence type="ECO:0000313" key="3">
    <source>
        <dbReference type="EMBL" id="KAK2608366.1"/>
    </source>
</evidence>
<comment type="caution">
    <text evidence="3">The sequence shown here is derived from an EMBL/GenBank/DDBJ whole genome shotgun (WGS) entry which is preliminary data.</text>
</comment>
<gene>
    <name evidence="3" type="ORF">QQS21_003051</name>
</gene>
<feature type="transmembrane region" description="Helical" evidence="1">
    <location>
        <begin position="144"/>
        <end position="164"/>
    </location>
</feature>
<dbReference type="AlphaFoldDB" id="A0AAJ0CTW9"/>
<name>A0AAJ0CTW9_9HYPO</name>
<organism evidence="3 4">
    <name type="scientific">Conoideocrella luteorostrata</name>
    <dbReference type="NCBI Taxonomy" id="1105319"/>
    <lineage>
        <taxon>Eukaryota</taxon>
        <taxon>Fungi</taxon>
        <taxon>Dikarya</taxon>
        <taxon>Ascomycota</taxon>
        <taxon>Pezizomycotina</taxon>
        <taxon>Sordariomycetes</taxon>
        <taxon>Hypocreomycetidae</taxon>
        <taxon>Hypocreales</taxon>
        <taxon>Clavicipitaceae</taxon>
        <taxon>Conoideocrella</taxon>
    </lineage>
</organism>
<dbReference type="EMBL" id="JASWJB010000039">
    <property type="protein sequence ID" value="KAK2608366.1"/>
    <property type="molecule type" value="Genomic_DNA"/>
</dbReference>
<keyword evidence="1" id="KW-0812">Transmembrane</keyword>
<proteinExistence type="predicted"/>
<evidence type="ECO:0000313" key="4">
    <source>
        <dbReference type="Proteomes" id="UP001251528"/>
    </source>
</evidence>
<dbReference type="Pfam" id="PF20237">
    <property type="entry name" value="DUF6594"/>
    <property type="match status" value="1"/>
</dbReference>
<keyword evidence="4" id="KW-1185">Reference proteome</keyword>
<sequence>MFRLLSPLDEMLIKYCAGHSLLPAPKRNIRNIEAWLTNNPGTIAADEADFINHRDELVSISKPKSIMRQWFEETVVLHTRDGLKLFRRSSKRAHLNNRDQREACIASDDSIETLGSMTVFVADTSMLIVPLWRLQLFKNLQAKLVVITTFLFVCLTILSCATLGRPFKRLAATAGY</sequence>